<comment type="caution">
    <text evidence="2">The sequence shown here is derived from an EMBL/GenBank/DDBJ whole genome shotgun (WGS) entry which is preliminary data.</text>
</comment>
<dbReference type="PANTHER" id="PTHR36437">
    <property type="entry name" value="GLYOXALASE/BLEOMYCIN RESISTANCE PROTEIN/DIOXYGENASE"/>
    <property type="match status" value="1"/>
</dbReference>
<dbReference type="InterPro" id="IPR029068">
    <property type="entry name" value="Glyas_Bleomycin-R_OHBP_Dase"/>
</dbReference>
<dbReference type="GO" id="GO:0016829">
    <property type="term" value="F:lyase activity"/>
    <property type="evidence" value="ECO:0007669"/>
    <property type="project" value="UniProtKB-KW"/>
</dbReference>
<name>A0A099J557_9MICO</name>
<gene>
    <name evidence="3" type="ORF">BJ997_003460</name>
    <name evidence="2" type="ORF">GY21_14330</name>
</gene>
<sequence>MRIKMCSVHVTDPSSAFVFYTKILGFEELVKMPEHELYIVRSPEDPTGVGLLLEPTDTKVGKTYQEGLYRLGIPAIVFGVPDVQAEYDRLVALTVRFVEKPNTDASGTSAEFDDTCGNLIQLHQDEPSV</sequence>
<dbReference type="Proteomes" id="UP000561726">
    <property type="component" value="Unassembled WGS sequence"/>
</dbReference>
<keyword evidence="3" id="KW-0456">Lyase</keyword>
<dbReference type="STRING" id="1001240.GY21_14330"/>
<accession>A0A099J557</accession>
<dbReference type="Pfam" id="PF00903">
    <property type="entry name" value="Glyoxalase"/>
    <property type="match status" value="1"/>
</dbReference>
<dbReference type="GO" id="GO:0051213">
    <property type="term" value="F:dioxygenase activity"/>
    <property type="evidence" value="ECO:0007669"/>
    <property type="project" value="UniProtKB-KW"/>
</dbReference>
<reference evidence="3 5" key="2">
    <citation type="submission" date="2020-08" db="EMBL/GenBank/DDBJ databases">
        <title>Sequencing the genomes of 1000 actinobacteria strains.</title>
        <authorList>
            <person name="Klenk H.-P."/>
        </authorList>
    </citation>
    <scope>NUCLEOTIDE SEQUENCE [LARGE SCALE GENOMIC DNA]</scope>
    <source>
        <strain evidence="3 5">DSM 21065</strain>
    </source>
</reference>
<evidence type="ECO:0000313" key="5">
    <source>
        <dbReference type="Proteomes" id="UP000561726"/>
    </source>
</evidence>
<evidence type="ECO:0000313" key="3">
    <source>
        <dbReference type="EMBL" id="MBB5642912.1"/>
    </source>
</evidence>
<protein>
    <submittedName>
        <fullName evidence="3">Catechol 2,3-dioxygenase-like lactoylglutathione lyase family enzyme</fullName>
    </submittedName>
    <submittedName>
        <fullName evidence="2">Glyoxalase</fullName>
    </submittedName>
</protein>
<dbReference type="InterPro" id="IPR004360">
    <property type="entry name" value="Glyas_Fos-R_dOase_dom"/>
</dbReference>
<proteinExistence type="predicted"/>
<feature type="domain" description="VOC" evidence="1">
    <location>
        <begin position="2"/>
        <end position="125"/>
    </location>
</feature>
<dbReference type="OrthoDB" id="197463at2"/>
<dbReference type="AlphaFoldDB" id="A0A099J557"/>
<dbReference type="EMBL" id="JACHBQ010000001">
    <property type="protein sequence ID" value="MBB5642912.1"/>
    <property type="molecule type" value="Genomic_DNA"/>
</dbReference>
<dbReference type="eggNOG" id="COG0346">
    <property type="taxonomic scope" value="Bacteria"/>
</dbReference>
<dbReference type="RefSeq" id="WP_035837534.1">
    <property type="nucleotide sequence ID" value="NZ_JACHBQ010000001.1"/>
</dbReference>
<evidence type="ECO:0000313" key="4">
    <source>
        <dbReference type="Proteomes" id="UP000029864"/>
    </source>
</evidence>
<evidence type="ECO:0000313" key="2">
    <source>
        <dbReference type="EMBL" id="KGJ72607.1"/>
    </source>
</evidence>
<dbReference type="SUPFAM" id="SSF54593">
    <property type="entry name" value="Glyoxalase/Bleomycin resistance protein/Dihydroxybiphenyl dioxygenase"/>
    <property type="match status" value="1"/>
</dbReference>
<dbReference type="Gene3D" id="3.10.180.10">
    <property type="entry name" value="2,3-Dihydroxybiphenyl 1,2-Dioxygenase, domain 1"/>
    <property type="match status" value="1"/>
</dbReference>
<reference evidence="2 4" key="1">
    <citation type="submission" date="2014-08" db="EMBL/GenBank/DDBJ databases">
        <authorList>
            <person name="Sisinthy S."/>
        </authorList>
    </citation>
    <scope>NUCLEOTIDE SEQUENCE [LARGE SCALE GENOMIC DNA]</scope>
    <source>
        <strain evidence="2 4">RuG17</strain>
    </source>
</reference>
<dbReference type="InterPro" id="IPR037523">
    <property type="entry name" value="VOC_core"/>
</dbReference>
<dbReference type="PANTHER" id="PTHR36437:SF2">
    <property type="entry name" value="GLYOXALASE_BLEOMYCIN RESISTANCE PROTEIN_DIOXYGENASE"/>
    <property type="match status" value="1"/>
</dbReference>
<dbReference type="EMBL" id="JPXF01000064">
    <property type="protein sequence ID" value="KGJ72607.1"/>
    <property type="molecule type" value="Genomic_DNA"/>
</dbReference>
<dbReference type="Proteomes" id="UP000029864">
    <property type="component" value="Unassembled WGS sequence"/>
</dbReference>
<keyword evidence="3" id="KW-0223">Dioxygenase</keyword>
<keyword evidence="4" id="KW-1185">Reference proteome</keyword>
<organism evidence="2 4">
    <name type="scientific">Cryobacterium roopkundense</name>
    <dbReference type="NCBI Taxonomy" id="1001240"/>
    <lineage>
        <taxon>Bacteria</taxon>
        <taxon>Bacillati</taxon>
        <taxon>Actinomycetota</taxon>
        <taxon>Actinomycetes</taxon>
        <taxon>Micrococcales</taxon>
        <taxon>Microbacteriaceae</taxon>
        <taxon>Cryobacterium</taxon>
    </lineage>
</organism>
<dbReference type="PROSITE" id="PS51819">
    <property type="entry name" value="VOC"/>
    <property type="match status" value="1"/>
</dbReference>
<evidence type="ECO:0000259" key="1">
    <source>
        <dbReference type="PROSITE" id="PS51819"/>
    </source>
</evidence>
<keyword evidence="3" id="KW-0560">Oxidoreductase</keyword>